<dbReference type="OrthoDB" id="341300at2759"/>
<dbReference type="Proteomes" id="UP000256645">
    <property type="component" value="Unassembled WGS sequence"/>
</dbReference>
<accession>A0A3D8Q895</accession>
<dbReference type="InterPro" id="IPR037365">
    <property type="entry name" value="Slowmo/Ups"/>
</dbReference>
<keyword evidence="3" id="KW-1185">Reference proteome</keyword>
<proteinExistence type="predicted"/>
<protein>
    <recommendedName>
        <fullName evidence="1">PRELI/MSF1 domain-containing protein</fullName>
    </recommendedName>
</protein>
<dbReference type="PROSITE" id="PS50904">
    <property type="entry name" value="PRELI_MSF1"/>
    <property type="match status" value="1"/>
</dbReference>
<gene>
    <name evidence="2" type="ORF">BP6252_13440</name>
</gene>
<comment type="caution">
    <text evidence="2">The sequence shown here is derived from an EMBL/GenBank/DDBJ whole genome shotgun (WGS) entry which is preliminary data.</text>
</comment>
<dbReference type="AlphaFoldDB" id="A0A3D8Q895"/>
<dbReference type="GO" id="GO:0005758">
    <property type="term" value="C:mitochondrial intermembrane space"/>
    <property type="evidence" value="ECO:0007669"/>
    <property type="project" value="InterPro"/>
</dbReference>
<sequence>MRKLLIITTSQPHHPISSSSSSLPLALSNRVSHSADVFIAHPSPLGKAVTMVKFYESSYSYSYSFPAVALAYFLRYPNPYSTHVLSTDTISRVIDPVTGRLTTTRIHQKRTRLPPAVMKLLPKSVLGNVSGGRSESYILETCEVDVKEGWMRTESKNLDWTSILSVIESQEYRSVPASSAVAKSRGEESTDVTTTVTFRSRLGERLRARANKVKDENEVPENNGFFANLGKSGIQRSIEAIASRKTENQLGKAKEGMMVVLERLRSGGLGGVLDGMRKDRELVFATAVNE</sequence>
<dbReference type="EMBL" id="PDLM01000018">
    <property type="protein sequence ID" value="RDW58029.1"/>
    <property type="molecule type" value="Genomic_DNA"/>
</dbReference>
<evidence type="ECO:0000259" key="1">
    <source>
        <dbReference type="PROSITE" id="PS50904"/>
    </source>
</evidence>
<feature type="domain" description="PRELI/MSF1" evidence="1">
    <location>
        <begin position="52"/>
        <end position="269"/>
    </location>
</feature>
<dbReference type="InterPro" id="IPR006797">
    <property type="entry name" value="PRELI/MSF1_dom"/>
</dbReference>
<organism evidence="2 3">
    <name type="scientific">Coleophoma cylindrospora</name>
    <dbReference type="NCBI Taxonomy" id="1849047"/>
    <lineage>
        <taxon>Eukaryota</taxon>
        <taxon>Fungi</taxon>
        <taxon>Dikarya</taxon>
        <taxon>Ascomycota</taxon>
        <taxon>Pezizomycotina</taxon>
        <taxon>Leotiomycetes</taxon>
        <taxon>Helotiales</taxon>
        <taxon>Dermateaceae</taxon>
        <taxon>Coleophoma</taxon>
    </lineage>
</organism>
<dbReference type="Pfam" id="PF04707">
    <property type="entry name" value="PRELI"/>
    <property type="match status" value="1"/>
</dbReference>
<dbReference type="STRING" id="1849047.A0A3D8Q895"/>
<dbReference type="PANTHER" id="PTHR11158">
    <property type="entry name" value="MSF1/PX19 RELATED"/>
    <property type="match status" value="1"/>
</dbReference>
<evidence type="ECO:0000313" key="3">
    <source>
        <dbReference type="Proteomes" id="UP000256645"/>
    </source>
</evidence>
<evidence type="ECO:0000313" key="2">
    <source>
        <dbReference type="EMBL" id="RDW58029.1"/>
    </source>
</evidence>
<name>A0A3D8Q895_9HELO</name>
<reference evidence="2 3" key="1">
    <citation type="journal article" date="2018" name="IMA Fungus">
        <title>IMA Genome-F 9: Draft genome sequence of Annulohypoxylon stygium, Aspergillus mulundensis, Berkeleyomyces basicola (syn. Thielaviopsis basicola), Ceratocystis smalleyi, two Cercospora beticola strains, Coleophoma cylindrospora, Fusarium fracticaudum, Phialophora cf. hyalina, and Morchella septimelata.</title>
        <authorList>
            <person name="Wingfield B.D."/>
            <person name="Bills G.F."/>
            <person name="Dong Y."/>
            <person name="Huang W."/>
            <person name="Nel W.J."/>
            <person name="Swalarsk-Parry B.S."/>
            <person name="Vaghefi N."/>
            <person name="Wilken P.M."/>
            <person name="An Z."/>
            <person name="de Beer Z.W."/>
            <person name="De Vos L."/>
            <person name="Chen L."/>
            <person name="Duong T.A."/>
            <person name="Gao Y."/>
            <person name="Hammerbacher A."/>
            <person name="Kikkert J.R."/>
            <person name="Li Y."/>
            <person name="Li H."/>
            <person name="Li K."/>
            <person name="Li Q."/>
            <person name="Liu X."/>
            <person name="Ma X."/>
            <person name="Naidoo K."/>
            <person name="Pethybridge S.J."/>
            <person name="Sun J."/>
            <person name="Steenkamp E.T."/>
            <person name="van der Nest M.A."/>
            <person name="van Wyk S."/>
            <person name="Wingfield M.J."/>
            <person name="Xiong C."/>
            <person name="Yue Q."/>
            <person name="Zhang X."/>
        </authorList>
    </citation>
    <scope>NUCLEOTIDE SEQUENCE [LARGE SCALE GENOMIC DNA]</scope>
    <source>
        <strain evidence="2 3">BP6252</strain>
    </source>
</reference>